<gene>
    <name evidence="1" type="ORF">L1987_30430</name>
</gene>
<reference evidence="1 2" key="2">
    <citation type="journal article" date="2022" name="Mol. Ecol. Resour.">
        <title>The genomes of chicory, endive, great burdock and yacon provide insights into Asteraceae paleo-polyploidization history and plant inulin production.</title>
        <authorList>
            <person name="Fan W."/>
            <person name="Wang S."/>
            <person name="Wang H."/>
            <person name="Wang A."/>
            <person name="Jiang F."/>
            <person name="Liu H."/>
            <person name="Zhao H."/>
            <person name="Xu D."/>
            <person name="Zhang Y."/>
        </authorList>
    </citation>
    <scope>NUCLEOTIDE SEQUENCE [LARGE SCALE GENOMIC DNA]</scope>
    <source>
        <strain evidence="2">cv. Yunnan</strain>
        <tissue evidence="1">Leaves</tissue>
    </source>
</reference>
<name>A0ACB9I478_9ASTR</name>
<sequence length="80" mass="9051">MFLEASSLEPINGPDALFDRDTFLHTCCHVDAETNTNIAITTNVSNFDTEQNILIKEDNDFEDVQEDNDTEDVQTEEVVI</sequence>
<dbReference type="Proteomes" id="UP001056120">
    <property type="component" value="Linkage Group LG10"/>
</dbReference>
<reference evidence="2" key="1">
    <citation type="journal article" date="2022" name="Mol. Ecol. Resour.">
        <title>The genomes of chicory, endive, great burdock and yacon provide insights into Asteraceae palaeo-polyploidization history and plant inulin production.</title>
        <authorList>
            <person name="Fan W."/>
            <person name="Wang S."/>
            <person name="Wang H."/>
            <person name="Wang A."/>
            <person name="Jiang F."/>
            <person name="Liu H."/>
            <person name="Zhao H."/>
            <person name="Xu D."/>
            <person name="Zhang Y."/>
        </authorList>
    </citation>
    <scope>NUCLEOTIDE SEQUENCE [LARGE SCALE GENOMIC DNA]</scope>
    <source>
        <strain evidence="2">cv. Yunnan</strain>
    </source>
</reference>
<dbReference type="EMBL" id="CM042027">
    <property type="protein sequence ID" value="KAI3802300.1"/>
    <property type="molecule type" value="Genomic_DNA"/>
</dbReference>
<evidence type="ECO:0000313" key="2">
    <source>
        <dbReference type="Proteomes" id="UP001056120"/>
    </source>
</evidence>
<keyword evidence="2" id="KW-1185">Reference proteome</keyword>
<organism evidence="1 2">
    <name type="scientific">Smallanthus sonchifolius</name>
    <dbReference type="NCBI Taxonomy" id="185202"/>
    <lineage>
        <taxon>Eukaryota</taxon>
        <taxon>Viridiplantae</taxon>
        <taxon>Streptophyta</taxon>
        <taxon>Embryophyta</taxon>
        <taxon>Tracheophyta</taxon>
        <taxon>Spermatophyta</taxon>
        <taxon>Magnoliopsida</taxon>
        <taxon>eudicotyledons</taxon>
        <taxon>Gunneridae</taxon>
        <taxon>Pentapetalae</taxon>
        <taxon>asterids</taxon>
        <taxon>campanulids</taxon>
        <taxon>Asterales</taxon>
        <taxon>Asteraceae</taxon>
        <taxon>Asteroideae</taxon>
        <taxon>Heliantheae alliance</taxon>
        <taxon>Millerieae</taxon>
        <taxon>Smallanthus</taxon>
    </lineage>
</organism>
<comment type="caution">
    <text evidence="1">The sequence shown here is derived from an EMBL/GenBank/DDBJ whole genome shotgun (WGS) entry which is preliminary data.</text>
</comment>
<protein>
    <submittedName>
        <fullName evidence="1">Uncharacterized protein</fullName>
    </submittedName>
</protein>
<proteinExistence type="predicted"/>
<evidence type="ECO:0000313" key="1">
    <source>
        <dbReference type="EMBL" id="KAI3802300.1"/>
    </source>
</evidence>
<accession>A0ACB9I478</accession>